<dbReference type="GO" id="GO:0003676">
    <property type="term" value="F:nucleic acid binding"/>
    <property type="evidence" value="ECO:0007669"/>
    <property type="project" value="InterPro"/>
</dbReference>
<evidence type="ECO:0000313" key="4">
    <source>
        <dbReference type="Proteomes" id="UP000596079"/>
    </source>
</evidence>
<name>A0A7T7WHU7_9GAMM</name>
<reference evidence="3 4" key="1">
    <citation type="submission" date="2020-08" db="EMBL/GenBank/DDBJ databases">
        <title>Emergence of ISAba1-mediated novel tet(X) in Acinetobacter variabilis from a chicken farm.</title>
        <authorList>
            <person name="Peng K."/>
            <person name="Li R."/>
        </authorList>
    </citation>
    <scope>NUCLEOTIDE SEQUENCE [LARGE SCALE GENOMIC DNA]</scope>
    <source>
        <strain evidence="3 4">XM9F202-2</strain>
    </source>
</reference>
<dbReference type="Pfam" id="PF08722">
    <property type="entry name" value="Tn7_TnsA-like_N"/>
    <property type="match status" value="1"/>
</dbReference>
<dbReference type="Gene3D" id="1.10.10.10">
    <property type="entry name" value="Winged helix-like DNA-binding domain superfamily/Winged helix DNA-binding domain"/>
    <property type="match status" value="1"/>
</dbReference>
<feature type="domain" description="TnsA endonuclease C-terminal" evidence="1">
    <location>
        <begin position="163"/>
        <end position="241"/>
    </location>
</feature>
<keyword evidence="3" id="KW-0255">Endonuclease</keyword>
<organism evidence="3 4">
    <name type="scientific">Acinetobacter variabilis</name>
    <dbReference type="NCBI Taxonomy" id="70346"/>
    <lineage>
        <taxon>Bacteria</taxon>
        <taxon>Pseudomonadati</taxon>
        <taxon>Pseudomonadota</taxon>
        <taxon>Gammaproteobacteria</taxon>
        <taxon>Moraxellales</taxon>
        <taxon>Moraxellaceae</taxon>
        <taxon>Acinetobacter</taxon>
    </lineage>
</organism>
<dbReference type="Pfam" id="PF08721">
    <property type="entry name" value="Tn7_Tnp_TnsA_C"/>
    <property type="match status" value="1"/>
</dbReference>
<dbReference type="AlphaFoldDB" id="A0A7T7WHU7"/>
<accession>A0A7T7WHU7</accession>
<evidence type="ECO:0000259" key="2">
    <source>
        <dbReference type="Pfam" id="PF08722"/>
    </source>
</evidence>
<dbReference type="SUPFAM" id="SSF46785">
    <property type="entry name" value="Winged helix' DNA-binding domain"/>
    <property type="match status" value="1"/>
</dbReference>
<evidence type="ECO:0000259" key="1">
    <source>
        <dbReference type="Pfam" id="PF08721"/>
    </source>
</evidence>
<dbReference type="SUPFAM" id="SSF52980">
    <property type="entry name" value="Restriction endonuclease-like"/>
    <property type="match status" value="1"/>
</dbReference>
<keyword evidence="3" id="KW-0540">Nuclease</keyword>
<gene>
    <name evidence="3" type="ORF">IAQ69_14575</name>
</gene>
<sequence>MASKEQQLRWLQEGRGQGRLHSYKPFLNVRDNKSLTERSSRVYGYKTQRTHHLFSDLELALFLALDRIQEVEDIREQIPLDLTTTLQIAEDLKIQHPIEKNVHQILTSTFFVVNNSPLKPPCFVIKAIKSAHLDQKKTIAQLELERRYWDEQQVPWFVVTEKEISPTAIENIKWLYPLNRATDDIHIFSKIDFYQSHFLQKPELTLIELSKYLDTQYSMETGVSLLEIRELLAQRYFLFDISKSYRKIRGRDIEIGNIQHLEKLKNVSG</sequence>
<dbReference type="InterPro" id="IPR014832">
    <property type="entry name" value="TnsA_C"/>
</dbReference>
<dbReference type="Proteomes" id="UP000596079">
    <property type="component" value="Chromosome"/>
</dbReference>
<dbReference type="RefSeq" id="WP_200229300.1">
    <property type="nucleotide sequence ID" value="NZ_CP060811.1"/>
</dbReference>
<feature type="domain" description="TnsA endonuclease N-terminal" evidence="2">
    <location>
        <begin position="70"/>
        <end position="161"/>
    </location>
</feature>
<dbReference type="CDD" id="cd22362">
    <property type="entry name" value="TnsA_endonuclease-like"/>
    <property type="match status" value="1"/>
</dbReference>
<keyword evidence="3" id="KW-0378">Hydrolase</keyword>
<dbReference type="InterPro" id="IPR014833">
    <property type="entry name" value="TnsA_N"/>
</dbReference>
<protein>
    <submittedName>
        <fullName evidence="3">TnsA endonuclease N-terminal domain-containing protein</fullName>
    </submittedName>
</protein>
<dbReference type="InterPro" id="IPR036388">
    <property type="entry name" value="WH-like_DNA-bd_sf"/>
</dbReference>
<evidence type="ECO:0000313" key="3">
    <source>
        <dbReference type="EMBL" id="QQN88023.1"/>
    </source>
</evidence>
<dbReference type="EMBL" id="CP060811">
    <property type="protein sequence ID" value="QQN88023.1"/>
    <property type="molecule type" value="Genomic_DNA"/>
</dbReference>
<dbReference type="InterPro" id="IPR036390">
    <property type="entry name" value="WH_DNA-bd_sf"/>
</dbReference>
<dbReference type="GO" id="GO:0004519">
    <property type="term" value="F:endonuclease activity"/>
    <property type="evidence" value="ECO:0007669"/>
    <property type="project" value="UniProtKB-KW"/>
</dbReference>
<proteinExistence type="predicted"/>
<dbReference type="Gene3D" id="3.40.1350.10">
    <property type="match status" value="1"/>
</dbReference>
<dbReference type="InterPro" id="IPR011335">
    <property type="entry name" value="Restrct_endonuc-II-like"/>
</dbReference>
<dbReference type="InterPro" id="IPR011856">
    <property type="entry name" value="tRNA_endonuc-like_dom_sf"/>
</dbReference>